<dbReference type="GeneID" id="98158575"/>
<dbReference type="PROSITE" id="PS50850">
    <property type="entry name" value="MFS"/>
    <property type="match status" value="1"/>
</dbReference>
<dbReference type="Gene3D" id="1.20.1720.10">
    <property type="entry name" value="Multidrug resistance protein D"/>
    <property type="match status" value="1"/>
</dbReference>
<evidence type="ECO:0000256" key="5">
    <source>
        <dbReference type="SAM" id="Phobius"/>
    </source>
</evidence>
<reference evidence="7 8" key="1">
    <citation type="submission" date="2024-07" db="EMBL/GenBank/DDBJ databases">
        <title>Section-level genome sequencing and comparative genomics of Aspergillus sections Usti and Cavernicolus.</title>
        <authorList>
            <consortium name="Lawrence Berkeley National Laboratory"/>
            <person name="Nybo J.L."/>
            <person name="Vesth T.C."/>
            <person name="Theobald S."/>
            <person name="Frisvad J.C."/>
            <person name="Larsen T.O."/>
            <person name="Kjaerboelling I."/>
            <person name="Rothschild-Mancinelli K."/>
            <person name="Lyhne E.K."/>
            <person name="Kogle M.E."/>
            <person name="Barry K."/>
            <person name="Clum A."/>
            <person name="Na H."/>
            <person name="Ledsgaard L."/>
            <person name="Lin J."/>
            <person name="Lipzen A."/>
            <person name="Kuo A."/>
            <person name="Riley R."/>
            <person name="Mondo S."/>
            <person name="LaButti K."/>
            <person name="Haridas S."/>
            <person name="Pangalinan J."/>
            <person name="Salamov A.A."/>
            <person name="Simmons B.A."/>
            <person name="Magnuson J.K."/>
            <person name="Chen J."/>
            <person name="Drula E."/>
            <person name="Henrissat B."/>
            <person name="Wiebenga A."/>
            <person name="Lubbers R.J."/>
            <person name="Gomes A.C."/>
            <person name="Macurrencykelacurrency M.R."/>
            <person name="Stajich J."/>
            <person name="Grigoriev I.V."/>
            <person name="Mortensen U.H."/>
            <person name="De vries R.P."/>
            <person name="Baker S.E."/>
            <person name="Andersen M.R."/>
        </authorList>
    </citation>
    <scope>NUCLEOTIDE SEQUENCE [LARGE SCALE GENOMIC DNA]</scope>
    <source>
        <strain evidence="7 8">CBS 756.74</strain>
    </source>
</reference>
<evidence type="ECO:0000313" key="8">
    <source>
        <dbReference type="Proteomes" id="UP001610444"/>
    </source>
</evidence>
<dbReference type="Proteomes" id="UP001610444">
    <property type="component" value="Unassembled WGS sequence"/>
</dbReference>
<accession>A0ABR4JRP0</accession>
<sequence>MDVKDEVEVLEQDIPHPPGTQVWFSNAGPPRSWLQADAQPYQAAAPVQLDISPNDPLQWPAWRKDAVLLVVGFYSFLSAALSPILATGFPDIAEAFGATLQQISFTIGIYMLGLGVGALVWCPTATLYGRRPVYLVAALLLMASCAWAAASPSYASLILSRLVQGLAATPGELLVSVTVSEIFLPQERGFRLGIYMSLIAAGKSLSPLIGAGVIQGLGWRWVMWLAMIASGMCFVFVVVFARETYWARSTVSQSPILAPRQPGEVYTDDLRISPPLRFRQTMVIWNGRLHGSSWLSLASRPFHLFKSPPLLFSAVVYALSLGWIAVLAETIAHLFQSVNGYGFTPIQTGLLYISPLIGTIVGSVVGGKISDLLACAKAYRNEGIYEPESRLIMLIPAAISTVVGLAGYGWSIEILDHWIVPTICFGLIYLGCILGCTVAVTYCLDVHKSSAIEAQVVLSLFKNCDGLAFSLFIVDWVKVSGPRVTFLTLAGLHLALLLTTVPMYIYGKGIRIWISKREKSIV</sequence>
<dbReference type="PANTHER" id="PTHR23502">
    <property type="entry name" value="MAJOR FACILITATOR SUPERFAMILY"/>
    <property type="match status" value="1"/>
</dbReference>
<dbReference type="Gene3D" id="1.20.1250.20">
    <property type="entry name" value="MFS general substrate transporter like domains"/>
    <property type="match status" value="1"/>
</dbReference>
<evidence type="ECO:0000313" key="7">
    <source>
        <dbReference type="EMBL" id="KAL2842279.1"/>
    </source>
</evidence>
<proteinExistence type="predicted"/>
<feature type="transmembrane region" description="Helical" evidence="5">
    <location>
        <begin position="98"/>
        <end position="121"/>
    </location>
</feature>
<dbReference type="PANTHER" id="PTHR23502:SF4">
    <property type="entry name" value="MAJOR FACILITATOR SUPERFAMILY (MFS) PROFILE DOMAIN-CONTAINING PROTEIN-RELATED"/>
    <property type="match status" value="1"/>
</dbReference>
<dbReference type="InterPro" id="IPR020846">
    <property type="entry name" value="MFS_dom"/>
</dbReference>
<organism evidence="7 8">
    <name type="scientific">Aspergillus pseudodeflectus</name>
    <dbReference type="NCBI Taxonomy" id="176178"/>
    <lineage>
        <taxon>Eukaryota</taxon>
        <taxon>Fungi</taxon>
        <taxon>Dikarya</taxon>
        <taxon>Ascomycota</taxon>
        <taxon>Pezizomycotina</taxon>
        <taxon>Eurotiomycetes</taxon>
        <taxon>Eurotiomycetidae</taxon>
        <taxon>Eurotiales</taxon>
        <taxon>Aspergillaceae</taxon>
        <taxon>Aspergillus</taxon>
        <taxon>Aspergillus subgen. Nidulantes</taxon>
    </lineage>
</organism>
<feature type="transmembrane region" description="Helical" evidence="5">
    <location>
        <begin position="486"/>
        <end position="507"/>
    </location>
</feature>
<dbReference type="InterPro" id="IPR011701">
    <property type="entry name" value="MFS"/>
</dbReference>
<dbReference type="RefSeq" id="XP_070894994.1">
    <property type="nucleotide sequence ID" value="XM_071043411.1"/>
</dbReference>
<evidence type="ECO:0000256" key="4">
    <source>
        <dbReference type="ARBA" id="ARBA00023136"/>
    </source>
</evidence>
<feature type="transmembrane region" description="Helical" evidence="5">
    <location>
        <begin position="350"/>
        <end position="370"/>
    </location>
</feature>
<dbReference type="EMBL" id="JBFXLR010000052">
    <property type="protein sequence ID" value="KAL2842279.1"/>
    <property type="molecule type" value="Genomic_DNA"/>
</dbReference>
<keyword evidence="2 5" id="KW-0812">Transmembrane</keyword>
<keyword evidence="4 5" id="KW-0472">Membrane</keyword>
<feature type="transmembrane region" description="Helical" evidence="5">
    <location>
        <begin position="391"/>
        <end position="412"/>
    </location>
</feature>
<feature type="domain" description="Major facilitator superfamily (MFS) profile" evidence="6">
    <location>
        <begin position="67"/>
        <end position="522"/>
    </location>
</feature>
<name>A0ABR4JRP0_9EURO</name>
<protein>
    <submittedName>
        <fullName evidence="7">Major facilitator superfamily domain-containing protein</fullName>
    </submittedName>
</protein>
<feature type="transmembrane region" description="Helical" evidence="5">
    <location>
        <begin position="162"/>
        <end position="180"/>
    </location>
</feature>
<feature type="transmembrane region" description="Helical" evidence="5">
    <location>
        <begin position="456"/>
        <end position="474"/>
    </location>
</feature>
<evidence type="ECO:0000256" key="3">
    <source>
        <dbReference type="ARBA" id="ARBA00022989"/>
    </source>
</evidence>
<keyword evidence="3 5" id="KW-1133">Transmembrane helix</keyword>
<feature type="transmembrane region" description="Helical" evidence="5">
    <location>
        <begin position="133"/>
        <end position="150"/>
    </location>
</feature>
<comment type="subcellular location">
    <subcellularLocation>
        <location evidence="1">Membrane</location>
        <topology evidence="1">Multi-pass membrane protein</topology>
    </subcellularLocation>
</comment>
<feature type="transmembrane region" description="Helical" evidence="5">
    <location>
        <begin position="192"/>
        <end position="215"/>
    </location>
</feature>
<dbReference type="InterPro" id="IPR036259">
    <property type="entry name" value="MFS_trans_sf"/>
</dbReference>
<keyword evidence="8" id="KW-1185">Reference proteome</keyword>
<dbReference type="PRINTS" id="PR01036">
    <property type="entry name" value="TCRTETB"/>
</dbReference>
<feature type="transmembrane region" description="Helical" evidence="5">
    <location>
        <begin position="310"/>
        <end position="335"/>
    </location>
</feature>
<evidence type="ECO:0000256" key="2">
    <source>
        <dbReference type="ARBA" id="ARBA00022692"/>
    </source>
</evidence>
<evidence type="ECO:0000256" key="1">
    <source>
        <dbReference type="ARBA" id="ARBA00004141"/>
    </source>
</evidence>
<feature type="transmembrane region" description="Helical" evidence="5">
    <location>
        <begin position="418"/>
        <end position="444"/>
    </location>
</feature>
<comment type="caution">
    <text evidence="7">The sequence shown here is derived from an EMBL/GenBank/DDBJ whole genome shotgun (WGS) entry which is preliminary data.</text>
</comment>
<dbReference type="SUPFAM" id="SSF103473">
    <property type="entry name" value="MFS general substrate transporter"/>
    <property type="match status" value="1"/>
</dbReference>
<dbReference type="Pfam" id="PF07690">
    <property type="entry name" value="MFS_1"/>
    <property type="match status" value="1"/>
</dbReference>
<evidence type="ECO:0000259" key="6">
    <source>
        <dbReference type="PROSITE" id="PS50850"/>
    </source>
</evidence>
<feature type="transmembrane region" description="Helical" evidence="5">
    <location>
        <begin position="66"/>
        <end position="86"/>
    </location>
</feature>
<gene>
    <name evidence="7" type="ORF">BJX68DRAFT_257816</name>
</gene>
<feature type="transmembrane region" description="Helical" evidence="5">
    <location>
        <begin position="221"/>
        <end position="241"/>
    </location>
</feature>